<dbReference type="PANTHER" id="PTHR12526">
    <property type="entry name" value="GLYCOSYLTRANSFERASE"/>
    <property type="match status" value="1"/>
</dbReference>
<evidence type="ECO:0000256" key="1">
    <source>
        <dbReference type="ARBA" id="ARBA00022676"/>
    </source>
</evidence>
<dbReference type="AlphaFoldDB" id="A0A7V3JAA9"/>
<keyword evidence="2 4" id="KW-0808">Transferase</keyword>
<feature type="domain" description="Glycosyl transferase family 1" evidence="3">
    <location>
        <begin position="210"/>
        <end position="293"/>
    </location>
</feature>
<dbReference type="EMBL" id="DTGG01000117">
    <property type="protein sequence ID" value="HFZ09201.1"/>
    <property type="molecule type" value="Genomic_DNA"/>
</dbReference>
<organism evidence="4">
    <name type="scientific">candidate division CPR3 bacterium</name>
    <dbReference type="NCBI Taxonomy" id="2268181"/>
    <lineage>
        <taxon>Bacteria</taxon>
        <taxon>Bacteria division CPR3</taxon>
    </lineage>
</organism>
<proteinExistence type="predicted"/>
<comment type="caution">
    <text evidence="4">The sequence shown here is derived from an EMBL/GenBank/DDBJ whole genome shotgun (WGS) entry which is preliminary data.</text>
</comment>
<evidence type="ECO:0000313" key="4">
    <source>
        <dbReference type="EMBL" id="HFZ09201.1"/>
    </source>
</evidence>
<dbReference type="Pfam" id="PF00534">
    <property type="entry name" value="Glycos_transf_1"/>
    <property type="match status" value="1"/>
</dbReference>
<dbReference type="SUPFAM" id="SSF53756">
    <property type="entry name" value="UDP-Glycosyltransferase/glycogen phosphorylase"/>
    <property type="match status" value="1"/>
</dbReference>
<accession>A0A7V3JAA9</accession>
<reference evidence="4" key="1">
    <citation type="journal article" date="2020" name="mSystems">
        <title>Genome- and Community-Level Interaction Insights into Carbon Utilization and Element Cycling Functions of Hydrothermarchaeota in Hydrothermal Sediment.</title>
        <authorList>
            <person name="Zhou Z."/>
            <person name="Liu Y."/>
            <person name="Xu W."/>
            <person name="Pan J."/>
            <person name="Luo Z.H."/>
            <person name="Li M."/>
        </authorList>
    </citation>
    <scope>NUCLEOTIDE SEQUENCE [LARGE SCALE GENOMIC DNA]</scope>
    <source>
        <strain evidence="4">SpSt-757</strain>
    </source>
</reference>
<dbReference type="InterPro" id="IPR001296">
    <property type="entry name" value="Glyco_trans_1"/>
</dbReference>
<name>A0A7V3JAA9_UNCC3</name>
<gene>
    <name evidence="4" type="ORF">ENV41_03610</name>
</gene>
<evidence type="ECO:0000259" key="3">
    <source>
        <dbReference type="Pfam" id="PF00534"/>
    </source>
</evidence>
<dbReference type="PANTHER" id="PTHR12526:SF510">
    <property type="entry name" value="D-INOSITOL 3-PHOSPHATE GLYCOSYLTRANSFERASE"/>
    <property type="match status" value="1"/>
</dbReference>
<dbReference type="Gene3D" id="3.40.50.2000">
    <property type="entry name" value="Glycogen Phosphorylase B"/>
    <property type="match status" value="1"/>
</dbReference>
<keyword evidence="1" id="KW-0328">Glycosyltransferase</keyword>
<evidence type="ECO:0000256" key="2">
    <source>
        <dbReference type="ARBA" id="ARBA00022679"/>
    </source>
</evidence>
<dbReference type="GO" id="GO:0016757">
    <property type="term" value="F:glycosyltransferase activity"/>
    <property type="evidence" value="ECO:0007669"/>
    <property type="project" value="UniProtKB-KW"/>
</dbReference>
<sequence>MRILTHPVHTAWEYEFAKTGHEIWIVVEKFPSSADGWVNFRGTLVGGGGVWNQKSRPLPDNVSFISLTEALRGSFDVCVVHTVAWLEKLKDVACPIIFKVHVIPPPDFLPEWAEERLAALTFNGDLAMSRVVTRRNILKSVIHVPVDPSLFKGYIGDQEACLSVAHLAPLRPEKRLDRLNAIASRVKVDLVGGGNEGVPYAVGEAGSLEELISVYRHHAVFLEVADHVGMACIEAMTMGMPVVLFPPENRRDLFFRNGENCIIVENEEEAISAIRALFKDPGRRRALGKNARAAASARFNAEIFRKKWNELLLRVVRENPKI</sequence>
<protein>
    <submittedName>
        <fullName evidence="4">Glycosyltransferase family 1 protein</fullName>
    </submittedName>
</protein>